<organism evidence="1 2">
    <name type="scientific">Xiamenia xianingshaonis</name>
    <dbReference type="NCBI Taxonomy" id="2682776"/>
    <lineage>
        <taxon>Bacteria</taxon>
        <taxon>Bacillati</taxon>
        <taxon>Actinomycetota</taxon>
        <taxon>Coriobacteriia</taxon>
        <taxon>Eggerthellales</taxon>
        <taxon>Eggerthellaceae</taxon>
        <taxon>Xiamenia</taxon>
    </lineage>
</organism>
<dbReference type="Pfam" id="PF07751">
    <property type="entry name" value="Abi_2"/>
    <property type="match status" value="1"/>
</dbReference>
<dbReference type="InterPro" id="IPR011664">
    <property type="entry name" value="Abi_system_AbiD/AbiF-like"/>
</dbReference>
<proteinExistence type="predicted"/>
<reference evidence="1 2" key="1">
    <citation type="submission" date="2019-11" db="EMBL/GenBank/DDBJ databases">
        <title>Eggerthellaceae novel genus isolated from the rectal contents of marmort.</title>
        <authorList>
            <person name="Zhang G."/>
        </authorList>
    </citation>
    <scope>NUCLEOTIDE SEQUENCE [LARGE SCALE GENOMIC DNA]</scope>
    <source>
        <strain evidence="2">zg-886</strain>
    </source>
</reference>
<dbReference type="RefSeq" id="WP_166338547.1">
    <property type="nucleotide sequence ID" value="NZ_WPCR01000002.1"/>
</dbReference>
<sequence length="139" mass="15776">MGGSKADILERLEQAGYYRLSGYWHDYRRLDGEGFREGTTIDAVWSDYVFDRQFRLAVLDAVERVEVYTRARLAHKLAHDVRAKGIACSVFQIAYRADCEVDVDAVNGGEDIDCELVLVEVDFPRAPVKIGPCFPRSRT</sequence>
<gene>
    <name evidence="1" type="ORF">GMI68_02225</name>
</gene>
<name>A0ABX0IG65_9ACTN</name>
<dbReference type="Proteomes" id="UP000636394">
    <property type="component" value="Unassembled WGS sequence"/>
</dbReference>
<accession>A0ABX0IG65</accession>
<comment type="caution">
    <text evidence="1">The sequence shown here is derived from an EMBL/GenBank/DDBJ whole genome shotgun (WGS) entry which is preliminary data.</text>
</comment>
<evidence type="ECO:0000313" key="1">
    <source>
        <dbReference type="EMBL" id="NHM13598.1"/>
    </source>
</evidence>
<keyword evidence="2" id="KW-1185">Reference proteome</keyword>
<evidence type="ECO:0000313" key="2">
    <source>
        <dbReference type="Proteomes" id="UP000636394"/>
    </source>
</evidence>
<dbReference type="EMBL" id="WPCR01000002">
    <property type="protein sequence ID" value="NHM13598.1"/>
    <property type="molecule type" value="Genomic_DNA"/>
</dbReference>
<protein>
    <submittedName>
        <fullName evidence="1">Uncharacterized protein</fullName>
    </submittedName>
</protein>